<dbReference type="AlphaFoldDB" id="A0A450WGE1"/>
<dbReference type="EMBL" id="CAADFN010000020">
    <property type="protein sequence ID" value="VFK16062.1"/>
    <property type="molecule type" value="Genomic_DNA"/>
</dbReference>
<evidence type="ECO:0000259" key="1">
    <source>
        <dbReference type="Pfam" id="PF14261"/>
    </source>
</evidence>
<reference evidence="2" key="1">
    <citation type="submission" date="2019-02" db="EMBL/GenBank/DDBJ databases">
        <authorList>
            <person name="Gruber-Vodicka R. H."/>
            <person name="Seah K. B. B."/>
        </authorList>
    </citation>
    <scope>NUCLEOTIDE SEQUENCE</scope>
    <source>
        <strain evidence="2">BECK_BY7</strain>
    </source>
</reference>
<dbReference type="InterPro" id="IPR025587">
    <property type="entry name" value="DUF4351"/>
</dbReference>
<protein>
    <recommendedName>
        <fullName evidence="1">DUF4351 domain-containing protein</fullName>
    </recommendedName>
</protein>
<name>A0A450WGE1_9GAMM</name>
<dbReference type="PANTHER" id="PTHR35586">
    <property type="entry name" value="SLL1691 PROTEIN"/>
    <property type="match status" value="1"/>
</dbReference>
<organism evidence="2">
    <name type="scientific">Candidatus Kentrum sp. LFY</name>
    <dbReference type="NCBI Taxonomy" id="2126342"/>
    <lineage>
        <taxon>Bacteria</taxon>
        <taxon>Pseudomonadati</taxon>
        <taxon>Pseudomonadota</taxon>
        <taxon>Gammaproteobacteria</taxon>
        <taxon>Candidatus Kentrum</taxon>
    </lineage>
</organism>
<feature type="domain" description="DUF4351" evidence="1">
    <location>
        <begin position="99"/>
        <end position="156"/>
    </location>
</feature>
<sequence length="160" mass="18837">MLDLGAIPDQQLSKDRRLQARLLAMKYATRRAQQLAIRERLVEALKNAPEDLRPVIHYLISAYIYDEQMLRRIIREVKPEEESQMMSQFAQDIRRAALQEGRQESLLEGEAKLLLRQLSRRFQPLPDEVPERIYRADPDTIESWADRMLDAKSLEEVFSE</sequence>
<gene>
    <name evidence="2" type="ORF">BECKLFY1418C_GA0070996_102022</name>
</gene>
<dbReference type="PANTHER" id="PTHR35586:SF1">
    <property type="entry name" value="SLL1691 PROTEIN"/>
    <property type="match status" value="1"/>
</dbReference>
<dbReference type="Pfam" id="PF14261">
    <property type="entry name" value="DUF4351"/>
    <property type="match status" value="1"/>
</dbReference>
<proteinExistence type="predicted"/>
<evidence type="ECO:0000313" key="2">
    <source>
        <dbReference type="EMBL" id="VFK16062.1"/>
    </source>
</evidence>
<accession>A0A450WGE1</accession>